<evidence type="ECO:0000256" key="7">
    <source>
        <dbReference type="ARBA" id="ARBA00023136"/>
    </source>
</evidence>
<feature type="transmembrane region" description="Helical" evidence="12">
    <location>
        <begin position="288"/>
        <end position="307"/>
    </location>
</feature>
<name>A0ABT9C0E9_9PSED</name>
<accession>A0ABT9C0E9</accession>
<evidence type="ECO:0000256" key="5">
    <source>
        <dbReference type="ARBA" id="ARBA00022692"/>
    </source>
</evidence>
<proteinExistence type="inferred from homology"/>
<feature type="transmembrane region" description="Helical" evidence="12">
    <location>
        <begin position="20"/>
        <end position="40"/>
    </location>
</feature>
<dbReference type="Proteomes" id="UP001228019">
    <property type="component" value="Unassembled WGS sequence"/>
</dbReference>
<organism evidence="16 17">
    <name type="scientific">Pseudomonas citrulli</name>
    <dbReference type="NCBI Taxonomy" id="3064347"/>
    <lineage>
        <taxon>Bacteria</taxon>
        <taxon>Pseudomonadati</taxon>
        <taxon>Pseudomonadota</taxon>
        <taxon>Gammaproteobacteria</taxon>
        <taxon>Pseudomonadales</taxon>
        <taxon>Pseudomonadaceae</taxon>
        <taxon>Pseudomonas</taxon>
    </lineage>
</organism>
<dbReference type="SMART" id="SM00283">
    <property type="entry name" value="MA"/>
    <property type="match status" value="1"/>
</dbReference>
<dbReference type="Gene3D" id="1.20.1440.210">
    <property type="match status" value="2"/>
</dbReference>
<gene>
    <name evidence="16" type="ORF">Q6A48_15465</name>
</gene>
<evidence type="ECO:0000256" key="3">
    <source>
        <dbReference type="ARBA" id="ARBA00022481"/>
    </source>
</evidence>
<dbReference type="PANTHER" id="PTHR32089">
    <property type="entry name" value="METHYL-ACCEPTING CHEMOTAXIS PROTEIN MCPB"/>
    <property type="match status" value="1"/>
</dbReference>
<keyword evidence="4" id="KW-0145">Chemotaxis</keyword>
<keyword evidence="5 12" id="KW-0812">Transmembrane</keyword>
<evidence type="ECO:0000259" key="15">
    <source>
        <dbReference type="PROSITE" id="PS51753"/>
    </source>
</evidence>
<keyword evidence="3" id="KW-0488">Methylation</keyword>
<evidence type="ECO:0000256" key="9">
    <source>
        <dbReference type="ARBA" id="ARBA00029447"/>
    </source>
</evidence>
<dbReference type="RefSeq" id="WP_304554970.1">
    <property type="nucleotide sequence ID" value="NZ_JAUQOP010000021.1"/>
</dbReference>
<evidence type="ECO:0000256" key="12">
    <source>
        <dbReference type="SAM" id="Phobius"/>
    </source>
</evidence>
<evidence type="ECO:0000313" key="17">
    <source>
        <dbReference type="Proteomes" id="UP001228019"/>
    </source>
</evidence>
<keyword evidence="2" id="KW-1003">Cell membrane</keyword>
<dbReference type="CDD" id="cd06225">
    <property type="entry name" value="HAMP"/>
    <property type="match status" value="1"/>
</dbReference>
<evidence type="ECO:0000256" key="2">
    <source>
        <dbReference type="ARBA" id="ARBA00022475"/>
    </source>
</evidence>
<dbReference type="InterPro" id="IPR003660">
    <property type="entry name" value="HAMP_dom"/>
</dbReference>
<evidence type="ECO:0000313" key="16">
    <source>
        <dbReference type="EMBL" id="MDO7898280.1"/>
    </source>
</evidence>
<keyword evidence="7 12" id="KW-0472">Membrane</keyword>
<dbReference type="Pfam" id="PF16591">
    <property type="entry name" value="HBM"/>
    <property type="match status" value="1"/>
</dbReference>
<reference evidence="16 17" key="1">
    <citation type="submission" date="2023-07" db="EMBL/GenBank/DDBJ databases">
        <title>Identification of four novel Pseudomonas species associated with bacterial leaf spot of cucurbits.</title>
        <authorList>
            <person name="Fullem K.R."/>
        </authorList>
    </citation>
    <scope>NUCLEOTIDE SEQUENCE [LARGE SCALE GENOMIC DNA]</scope>
    <source>
        <strain evidence="16 17">K18</strain>
    </source>
</reference>
<evidence type="ECO:0000259" key="14">
    <source>
        <dbReference type="PROSITE" id="PS50885"/>
    </source>
</evidence>
<feature type="coiled-coil region" evidence="11">
    <location>
        <begin position="402"/>
        <end position="429"/>
    </location>
</feature>
<dbReference type="InterPro" id="IPR032255">
    <property type="entry name" value="HBM"/>
</dbReference>
<dbReference type="SMART" id="SM00304">
    <property type="entry name" value="HAMP"/>
    <property type="match status" value="2"/>
</dbReference>
<dbReference type="Pfam" id="PF00672">
    <property type="entry name" value="HAMP"/>
    <property type="match status" value="1"/>
</dbReference>
<comment type="caution">
    <text evidence="16">The sequence shown here is derived from an EMBL/GenBank/DDBJ whole genome shotgun (WGS) entry which is preliminary data.</text>
</comment>
<comment type="similarity">
    <text evidence="9">Belongs to the methyl-accepting chemotaxis (MCP) protein family.</text>
</comment>
<dbReference type="Gene3D" id="1.10.287.950">
    <property type="entry name" value="Methyl-accepting chemotaxis protein"/>
    <property type="match status" value="1"/>
</dbReference>
<evidence type="ECO:0000256" key="10">
    <source>
        <dbReference type="PROSITE-ProRule" id="PRU00284"/>
    </source>
</evidence>
<feature type="domain" description="HBM" evidence="15">
    <location>
        <begin position="45"/>
        <end position="282"/>
    </location>
</feature>
<evidence type="ECO:0000259" key="13">
    <source>
        <dbReference type="PROSITE" id="PS50111"/>
    </source>
</evidence>
<keyword evidence="11" id="KW-0175">Coiled coil</keyword>
<evidence type="ECO:0000256" key="8">
    <source>
        <dbReference type="ARBA" id="ARBA00023224"/>
    </source>
</evidence>
<dbReference type="Pfam" id="PF00015">
    <property type="entry name" value="MCPsignal"/>
    <property type="match status" value="1"/>
</dbReference>
<dbReference type="PANTHER" id="PTHR32089:SF120">
    <property type="entry name" value="METHYL-ACCEPTING CHEMOTAXIS PROTEIN TLPQ"/>
    <property type="match status" value="1"/>
</dbReference>
<protein>
    <submittedName>
        <fullName evidence="16">Methyl-accepting chemotaxis protein</fullName>
    </submittedName>
</protein>
<comment type="subcellular location">
    <subcellularLocation>
        <location evidence="1">Cell membrane</location>
    </subcellularLocation>
</comment>
<feature type="domain" description="HAMP" evidence="14">
    <location>
        <begin position="309"/>
        <end position="361"/>
    </location>
</feature>
<dbReference type="CDD" id="cd11386">
    <property type="entry name" value="MCP_signal"/>
    <property type="match status" value="1"/>
</dbReference>
<dbReference type="EMBL" id="JAUQOP010000021">
    <property type="protein sequence ID" value="MDO7898280.1"/>
    <property type="molecule type" value="Genomic_DNA"/>
</dbReference>
<dbReference type="SUPFAM" id="SSF58104">
    <property type="entry name" value="Methyl-accepting chemotaxis protein (MCP) signaling domain"/>
    <property type="match status" value="1"/>
</dbReference>
<evidence type="ECO:0000256" key="4">
    <source>
        <dbReference type="ARBA" id="ARBA00022500"/>
    </source>
</evidence>
<dbReference type="PROSITE" id="PS51753">
    <property type="entry name" value="HBM"/>
    <property type="match status" value="1"/>
</dbReference>
<sequence length="638" mass="67863">MFQWFAQSLGNVSVNRKLGAGFGLVLFLTLMIAFTGWNGLGNVISRGDKLGFISELSSLSKDLRLARMDYYSSRGENGPQAVNDLLGKLDAGLKTARQLIEQPDDVALIDKQLAAVAEYKSAFAQMTRATVSREDARSKLGASADNAVARVNEVENALLQGDSVARFNSVVTLSKAVQQARYQVRGYTYSGKSEAQQPALDAIDNVLKLLARLPDQLPEEHAANLQQASDSMNAYRSAVSQFRDSQLDTGAALQRMTEQGDVLLDASQKLTVSQTAVRDHDAAQAKTVLVVAAALALLFGVIAALFITRQIVGPLGATLKVAERVAAGDLTHNLTSARRDELGQLQRAMQSMTVGLRQLIGGIGEGVTQIASAAEQLSAVTEQTSAGVNSQKVETDQVATAMHEMTATVQEVARNAEEASEAAVAADQQAREGERVVGEAISQIERLALEVGNSTAAMGDLKRESDKIGSVLDVIKSVAQQTNLLALNAAIEAARAGEAGRGFAVVADEVRSLAQRTQKSTEEIEELILGLQNGTQQVATIMDNSRGLTDSSVELTRRAGGSLENITRTVSAIQSMNQQIAAAAEQQSATAEEINRSVLNVRDVSEQTSAASEETATSSAELARLGVHLQTLVGRFKV</sequence>
<keyword evidence="6 12" id="KW-1133">Transmembrane helix</keyword>
<evidence type="ECO:0000256" key="6">
    <source>
        <dbReference type="ARBA" id="ARBA00022989"/>
    </source>
</evidence>
<dbReference type="PROSITE" id="PS50111">
    <property type="entry name" value="CHEMOTAXIS_TRANSDUC_2"/>
    <property type="match status" value="1"/>
</dbReference>
<keyword evidence="17" id="KW-1185">Reference proteome</keyword>
<feature type="domain" description="Methyl-accepting transducer" evidence="13">
    <location>
        <begin position="366"/>
        <end position="602"/>
    </location>
</feature>
<evidence type="ECO:0000256" key="11">
    <source>
        <dbReference type="SAM" id="Coils"/>
    </source>
</evidence>
<evidence type="ECO:0000256" key="1">
    <source>
        <dbReference type="ARBA" id="ARBA00004236"/>
    </source>
</evidence>
<dbReference type="SMART" id="SM01358">
    <property type="entry name" value="HBM"/>
    <property type="match status" value="1"/>
</dbReference>
<keyword evidence="8 10" id="KW-0807">Transducer</keyword>
<dbReference type="PROSITE" id="PS50885">
    <property type="entry name" value="HAMP"/>
    <property type="match status" value="1"/>
</dbReference>
<dbReference type="InterPro" id="IPR004089">
    <property type="entry name" value="MCPsignal_dom"/>
</dbReference>